<protein>
    <submittedName>
        <fullName evidence="1">Uncharacterized protein</fullName>
    </submittedName>
</protein>
<proteinExistence type="predicted"/>
<accession>I1CBG9</accession>
<dbReference type="VEuPathDB" id="FungiDB:RO3G_10509"/>
<evidence type="ECO:0000313" key="2">
    <source>
        <dbReference type="Proteomes" id="UP000009138"/>
    </source>
</evidence>
<sequence>MSLRFQVFETVVEDLEIKNSALRGKGGVGYEICGQDIVSMKAQLTYILIELNPENNLDLL</sequence>
<dbReference type="InParanoid" id="I1CBG9"/>
<dbReference type="RefSeq" id="XP_067521195.1">
    <property type="nucleotide sequence ID" value="XM_067665094.1"/>
</dbReference>
<dbReference type="Proteomes" id="UP000009138">
    <property type="component" value="Unassembled WGS sequence"/>
</dbReference>
<dbReference type="EMBL" id="CH476739">
    <property type="protein sequence ID" value="EIE85799.1"/>
    <property type="molecule type" value="Genomic_DNA"/>
</dbReference>
<name>I1CBG9_RHIO9</name>
<gene>
    <name evidence="1" type="ORF">RO3G_10509</name>
</gene>
<dbReference type="AlphaFoldDB" id="I1CBG9"/>
<evidence type="ECO:0000313" key="1">
    <source>
        <dbReference type="EMBL" id="EIE85799.1"/>
    </source>
</evidence>
<reference evidence="1 2" key="1">
    <citation type="journal article" date="2009" name="PLoS Genet.">
        <title>Genomic analysis of the basal lineage fungus Rhizopus oryzae reveals a whole-genome duplication.</title>
        <authorList>
            <person name="Ma L.-J."/>
            <person name="Ibrahim A.S."/>
            <person name="Skory C."/>
            <person name="Grabherr M.G."/>
            <person name="Burger G."/>
            <person name="Butler M."/>
            <person name="Elias M."/>
            <person name="Idnurm A."/>
            <person name="Lang B.F."/>
            <person name="Sone T."/>
            <person name="Abe A."/>
            <person name="Calvo S.E."/>
            <person name="Corrochano L.M."/>
            <person name="Engels R."/>
            <person name="Fu J."/>
            <person name="Hansberg W."/>
            <person name="Kim J.-M."/>
            <person name="Kodira C.D."/>
            <person name="Koehrsen M.J."/>
            <person name="Liu B."/>
            <person name="Miranda-Saavedra D."/>
            <person name="O'Leary S."/>
            <person name="Ortiz-Castellanos L."/>
            <person name="Poulter R."/>
            <person name="Rodriguez-Romero J."/>
            <person name="Ruiz-Herrera J."/>
            <person name="Shen Y.-Q."/>
            <person name="Zeng Q."/>
            <person name="Galagan J."/>
            <person name="Birren B.W."/>
            <person name="Cuomo C.A."/>
            <person name="Wickes B.L."/>
        </authorList>
    </citation>
    <scope>NUCLEOTIDE SEQUENCE [LARGE SCALE GENOMIC DNA]</scope>
    <source>
        <strain evidence="2">RA 99-880 / ATCC MYA-4621 / FGSC 9543 / NRRL 43880</strain>
    </source>
</reference>
<organism evidence="1 2">
    <name type="scientific">Rhizopus delemar (strain RA 99-880 / ATCC MYA-4621 / FGSC 9543 / NRRL 43880)</name>
    <name type="common">Mucormycosis agent</name>
    <name type="synonym">Rhizopus arrhizus var. delemar</name>
    <dbReference type="NCBI Taxonomy" id="246409"/>
    <lineage>
        <taxon>Eukaryota</taxon>
        <taxon>Fungi</taxon>
        <taxon>Fungi incertae sedis</taxon>
        <taxon>Mucoromycota</taxon>
        <taxon>Mucoromycotina</taxon>
        <taxon>Mucoromycetes</taxon>
        <taxon>Mucorales</taxon>
        <taxon>Mucorineae</taxon>
        <taxon>Rhizopodaceae</taxon>
        <taxon>Rhizopus</taxon>
    </lineage>
</organism>
<dbReference type="GeneID" id="93617475"/>
<keyword evidence="2" id="KW-1185">Reference proteome</keyword>